<keyword evidence="2" id="KW-1185">Reference proteome</keyword>
<reference evidence="1" key="1">
    <citation type="submission" date="2018-11" db="EMBL/GenBank/DDBJ databases">
        <authorList>
            <consortium name="Pathogen Informatics"/>
        </authorList>
    </citation>
    <scope>NUCLEOTIDE SEQUENCE</scope>
</reference>
<proteinExistence type="predicted"/>
<dbReference type="Proteomes" id="UP000784294">
    <property type="component" value="Unassembled WGS sequence"/>
</dbReference>
<accession>A0A448WAT7</accession>
<sequence length="85" mass="9127">MLALYERKRPQRLAKMTVPSSVGLFQLVEMAKSAHNAESTYNCLDDINGGLFGDGDARGGPIIIGHVYIHPTATVDKNAVVSLSV</sequence>
<evidence type="ECO:0000313" key="1">
    <source>
        <dbReference type="EMBL" id="VEL07224.1"/>
    </source>
</evidence>
<name>A0A448WAT7_9PLAT</name>
<dbReference type="EMBL" id="CAAALY010001307">
    <property type="protein sequence ID" value="VEL07224.1"/>
    <property type="molecule type" value="Genomic_DNA"/>
</dbReference>
<organism evidence="1 2">
    <name type="scientific">Protopolystoma xenopodis</name>
    <dbReference type="NCBI Taxonomy" id="117903"/>
    <lineage>
        <taxon>Eukaryota</taxon>
        <taxon>Metazoa</taxon>
        <taxon>Spiralia</taxon>
        <taxon>Lophotrochozoa</taxon>
        <taxon>Platyhelminthes</taxon>
        <taxon>Monogenea</taxon>
        <taxon>Polyopisthocotylea</taxon>
        <taxon>Polystomatidea</taxon>
        <taxon>Polystomatidae</taxon>
        <taxon>Protopolystoma</taxon>
    </lineage>
</organism>
<comment type="caution">
    <text evidence="1">The sequence shown here is derived from an EMBL/GenBank/DDBJ whole genome shotgun (WGS) entry which is preliminary data.</text>
</comment>
<protein>
    <submittedName>
        <fullName evidence="1">Uncharacterized protein</fullName>
    </submittedName>
</protein>
<dbReference type="AlphaFoldDB" id="A0A448WAT7"/>
<gene>
    <name evidence="1" type="ORF">PXEA_LOCUS664</name>
</gene>
<evidence type="ECO:0000313" key="2">
    <source>
        <dbReference type="Proteomes" id="UP000784294"/>
    </source>
</evidence>